<feature type="domain" description="EF-hand" evidence="2">
    <location>
        <begin position="33"/>
        <end position="68"/>
    </location>
</feature>
<dbReference type="SUPFAM" id="SSF47473">
    <property type="entry name" value="EF-hand"/>
    <property type="match status" value="1"/>
</dbReference>
<dbReference type="PROSITE" id="PS00018">
    <property type="entry name" value="EF_HAND_1"/>
    <property type="match status" value="3"/>
</dbReference>
<feature type="chain" id="PRO_5028982110" evidence="1">
    <location>
        <begin position="21"/>
        <end position="146"/>
    </location>
</feature>
<evidence type="ECO:0000313" key="3">
    <source>
        <dbReference type="EMBL" id="QNN45221.1"/>
    </source>
</evidence>
<dbReference type="AlphaFoldDB" id="A0A7G9QPE6"/>
<dbReference type="InterPro" id="IPR011992">
    <property type="entry name" value="EF-hand-dom_pair"/>
</dbReference>
<dbReference type="InterPro" id="IPR018247">
    <property type="entry name" value="EF_Hand_1_Ca_BS"/>
</dbReference>
<dbReference type="InterPro" id="IPR002048">
    <property type="entry name" value="EF_hand_dom"/>
</dbReference>
<evidence type="ECO:0000259" key="2">
    <source>
        <dbReference type="PROSITE" id="PS50222"/>
    </source>
</evidence>
<name>A0A7G9QPE6_9GAMM</name>
<reference evidence="3 4" key="1">
    <citation type="submission" date="2020-08" db="EMBL/GenBank/DDBJ databases">
        <title>Genome sequence of Thermomonas brevis KACC 16975T.</title>
        <authorList>
            <person name="Hyun D.-W."/>
            <person name="Bae J.-W."/>
        </authorList>
    </citation>
    <scope>NUCLEOTIDE SEQUENCE [LARGE SCALE GENOMIC DNA]</scope>
    <source>
        <strain evidence="3 4">KACC 16975</strain>
    </source>
</reference>
<evidence type="ECO:0000256" key="1">
    <source>
        <dbReference type="SAM" id="SignalP"/>
    </source>
</evidence>
<dbReference type="Gene3D" id="1.10.238.10">
    <property type="entry name" value="EF-hand"/>
    <property type="match status" value="2"/>
</dbReference>
<feature type="signal peptide" evidence="1">
    <location>
        <begin position="1"/>
        <end position="20"/>
    </location>
</feature>
<gene>
    <name evidence="3" type="ORF">H9L17_08150</name>
</gene>
<dbReference type="PROSITE" id="PS50222">
    <property type="entry name" value="EF_HAND_2"/>
    <property type="match status" value="1"/>
</dbReference>
<accession>A0A7G9QPE6</accession>
<dbReference type="Proteomes" id="UP000515977">
    <property type="component" value="Chromosome"/>
</dbReference>
<dbReference type="RefSeq" id="WP_187568988.1">
    <property type="nucleotide sequence ID" value="NZ_CP060711.1"/>
</dbReference>
<keyword evidence="1" id="KW-0732">Signal</keyword>
<organism evidence="3 4">
    <name type="scientific">Thermomonas brevis</name>
    <dbReference type="NCBI Taxonomy" id="215691"/>
    <lineage>
        <taxon>Bacteria</taxon>
        <taxon>Pseudomonadati</taxon>
        <taxon>Pseudomonadota</taxon>
        <taxon>Gammaproteobacteria</taxon>
        <taxon>Lysobacterales</taxon>
        <taxon>Lysobacteraceae</taxon>
        <taxon>Thermomonas</taxon>
    </lineage>
</organism>
<dbReference type="KEGG" id="tbv:H9L17_08150"/>
<dbReference type="Pfam" id="PF13202">
    <property type="entry name" value="EF-hand_5"/>
    <property type="match status" value="1"/>
</dbReference>
<proteinExistence type="predicted"/>
<keyword evidence="4" id="KW-1185">Reference proteome</keyword>
<sequence length="146" mass="15539">MIRLLATGVLALVLSQAVHAQQGKPVAMPQAQAAADPAAAMFKAWDKNSDGQLSLMEFRAGWQQAQAVVKTQAALGRQFAALDANHDRAIDAGEYGNLLLVKNAGKAAPPLARFDANANGKLEFAEYVKLVETLAPQEEARKGTNK</sequence>
<evidence type="ECO:0000313" key="4">
    <source>
        <dbReference type="Proteomes" id="UP000515977"/>
    </source>
</evidence>
<dbReference type="SMART" id="SM00054">
    <property type="entry name" value="EFh"/>
    <property type="match status" value="3"/>
</dbReference>
<protein>
    <submittedName>
        <fullName evidence="3">EF-hand domain-containing protein</fullName>
    </submittedName>
</protein>
<dbReference type="GO" id="GO:0005509">
    <property type="term" value="F:calcium ion binding"/>
    <property type="evidence" value="ECO:0007669"/>
    <property type="project" value="InterPro"/>
</dbReference>
<dbReference type="EMBL" id="CP060711">
    <property type="protein sequence ID" value="QNN45221.1"/>
    <property type="molecule type" value="Genomic_DNA"/>
</dbReference>